<comment type="pathway">
    <text evidence="1">Purine metabolism; IMP biosynthesis via de novo pathway; 5-amino-1-(5-phospho-D-ribosyl)imidazole-4-carboxylate from 5-amino-1-(5-phospho-D-ribosyl)imidazole (carboxylase route): step 1/1.</text>
</comment>
<evidence type="ECO:0000259" key="3">
    <source>
        <dbReference type="SMART" id="SM01001"/>
    </source>
</evidence>
<evidence type="ECO:0000313" key="4">
    <source>
        <dbReference type="EMBL" id="CAD9250095.1"/>
    </source>
</evidence>
<dbReference type="SMART" id="SM01001">
    <property type="entry name" value="AIRC"/>
    <property type="match status" value="1"/>
</dbReference>
<dbReference type="GO" id="GO:0016787">
    <property type="term" value="F:hydrolase activity"/>
    <property type="evidence" value="ECO:0007669"/>
    <property type="project" value="InterPro"/>
</dbReference>
<dbReference type="EC" id="4.1.1.21" evidence="2"/>
<accession>A0A7S1TYZ0</accession>
<reference evidence="4" key="1">
    <citation type="submission" date="2021-01" db="EMBL/GenBank/DDBJ databases">
        <authorList>
            <person name="Corre E."/>
            <person name="Pelletier E."/>
            <person name="Niang G."/>
            <person name="Scheremetjew M."/>
            <person name="Finn R."/>
            <person name="Kale V."/>
            <person name="Holt S."/>
            <person name="Cochrane G."/>
            <person name="Meng A."/>
            <person name="Brown T."/>
            <person name="Cohen L."/>
        </authorList>
    </citation>
    <scope>NUCLEOTIDE SEQUENCE</scope>
    <source>
        <strain evidence="4">CCMP2877</strain>
    </source>
</reference>
<name>A0A7S1TYZ0_9STRA</name>
<protein>
    <recommendedName>
        <fullName evidence="2">phosphoribosylaminoimidazole carboxylase</fullName>
        <ecNumber evidence="2">4.1.1.21</ecNumber>
    </recommendedName>
</protein>
<proteinExistence type="predicted"/>
<dbReference type="GO" id="GO:0006189">
    <property type="term" value="P:'de novo' IMP biosynthetic process"/>
    <property type="evidence" value="ECO:0007669"/>
    <property type="project" value="UniProtKB-UniPathway"/>
</dbReference>
<dbReference type="Gene3D" id="3.40.50.1970">
    <property type="match status" value="1"/>
</dbReference>
<evidence type="ECO:0000256" key="1">
    <source>
        <dbReference type="ARBA" id="ARBA00004747"/>
    </source>
</evidence>
<dbReference type="InterPro" id="IPR000031">
    <property type="entry name" value="PurE_dom"/>
</dbReference>
<feature type="domain" description="PurE" evidence="3">
    <location>
        <begin position="155"/>
        <end position="232"/>
    </location>
</feature>
<evidence type="ECO:0000256" key="2">
    <source>
        <dbReference type="ARBA" id="ARBA00012329"/>
    </source>
</evidence>
<dbReference type="InterPro" id="IPR039476">
    <property type="entry name" value="P2CMN_synthase_LarB"/>
</dbReference>
<dbReference type="GO" id="GO:0004638">
    <property type="term" value="F:phosphoribosylaminoimidazole carboxylase activity"/>
    <property type="evidence" value="ECO:0007669"/>
    <property type="project" value="UniProtKB-EC"/>
</dbReference>
<dbReference type="EMBL" id="HBGJ01013363">
    <property type="protein sequence ID" value="CAD9250095.1"/>
    <property type="molecule type" value="Transcribed_RNA"/>
</dbReference>
<dbReference type="UniPathway" id="UPA00074">
    <property type="reaction ID" value="UER00130"/>
</dbReference>
<dbReference type="SUPFAM" id="SSF52255">
    <property type="entry name" value="N5-CAIR mutase (phosphoribosylaminoimidazole carboxylase, PurE)"/>
    <property type="match status" value="1"/>
</dbReference>
<gene>
    <name evidence="4" type="ORF">PPAR1163_LOCUS8456</name>
</gene>
<dbReference type="PANTHER" id="PTHR43064:SF1">
    <property type="entry name" value="SLL1489 PROTEIN"/>
    <property type="match status" value="1"/>
</dbReference>
<organism evidence="4">
    <name type="scientific">Phaeomonas parva</name>
    <dbReference type="NCBI Taxonomy" id="124430"/>
    <lineage>
        <taxon>Eukaryota</taxon>
        <taxon>Sar</taxon>
        <taxon>Stramenopiles</taxon>
        <taxon>Ochrophyta</taxon>
        <taxon>Pinguiophyceae</taxon>
        <taxon>Pinguiochrysidales</taxon>
        <taxon>Pinguiochrysidaceae</taxon>
        <taxon>Phaeomonas</taxon>
    </lineage>
</organism>
<sequence length="259" mass="27409">MAWARAAGAGLRPHLRRSLPRRSLLRPLCASSGGRGGGDALEIVGEFARLDHGRTGRTGFPEAVFSEGKTPQQVAEIFERMVARLGDGGDYPAVLATRASPEAYAAVKARGACPDAAYLPESRLILYPPSVADAMRRGEGAAPAGGAGRGDDEAGHVALCAAGTSDLPVCEEAAAVLAACGVRVSRFYDVGVAGVHRLLRVMPQIREARTLALTLTLTLIFFSLRARFRVRPRLRLGFMESPLRPHRGARGGARRCAGS</sequence>
<dbReference type="PANTHER" id="PTHR43064">
    <property type="entry name" value="PHOSPHORIBOSYLAMINOIMIDAZOLE CARBOXYLASE-RELATED"/>
    <property type="match status" value="1"/>
</dbReference>
<dbReference type="AlphaFoldDB" id="A0A7S1TYZ0"/>